<dbReference type="Proteomes" id="UP001523392">
    <property type="component" value="Unassembled WGS sequence"/>
</dbReference>
<dbReference type="EMBL" id="JAFIRR010000243">
    <property type="protein sequence ID" value="MCO6419870.1"/>
    <property type="molecule type" value="Genomic_DNA"/>
</dbReference>
<evidence type="ECO:0000313" key="2">
    <source>
        <dbReference type="Proteomes" id="UP001523392"/>
    </source>
</evidence>
<dbReference type="RefSeq" id="WP_252956547.1">
    <property type="nucleotide sequence ID" value="NZ_JAFIRR010000243.1"/>
</dbReference>
<comment type="caution">
    <text evidence="1">The sequence shown here is derived from an EMBL/GenBank/DDBJ whole genome shotgun (WGS) entry which is preliminary data.</text>
</comment>
<proteinExistence type="predicted"/>
<keyword evidence="2" id="KW-1185">Reference proteome</keyword>
<accession>A0ABT1DD58</accession>
<evidence type="ECO:0000313" key="1">
    <source>
        <dbReference type="EMBL" id="MCO6419870.1"/>
    </source>
</evidence>
<organism evidence="1 2">
    <name type="scientific">Siccirubricoccus soli</name>
    <dbReference type="NCBI Taxonomy" id="2899147"/>
    <lineage>
        <taxon>Bacteria</taxon>
        <taxon>Pseudomonadati</taxon>
        <taxon>Pseudomonadota</taxon>
        <taxon>Alphaproteobacteria</taxon>
        <taxon>Acetobacterales</taxon>
        <taxon>Roseomonadaceae</taxon>
        <taxon>Siccirubricoccus</taxon>
    </lineage>
</organism>
<gene>
    <name evidence="1" type="ORF">JYK14_27460</name>
</gene>
<sequence length="223" mass="23851">ALRRLRRLGAPALPPGLRALAWRAAAHGQGRGIWLGGRHDAAGDRYKLYVGTGPAAAELLPQAAAWRPGSTTGLRLFHLGLEDSGRVELYWRRRRHEPGDLAALGRSTGLAAAASHLRAELATLCRRDPELALEGHRLAYSVQLDPDGRPEALALFWALSASFLGPEPATRAWLEARGGADGTAPAAALWRQGLLQPSWLGLTASMQGASAYAGLGVPRRMLR</sequence>
<protein>
    <submittedName>
        <fullName evidence="1">Uncharacterized protein</fullName>
    </submittedName>
</protein>
<feature type="non-terminal residue" evidence="1">
    <location>
        <position position="1"/>
    </location>
</feature>
<reference evidence="1 2" key="1">
    <citation type="submission" date="2021-12" db="EMBL/GenBank/DDBJ databases">
        <title>Siccirubricoccus leaddurans sp. nov., a high concentration Zn2+ tolerance bacterium.</title>
        <authorList>
            <person name="Cao Y."/>
        </authorList>
    </citation>
    <scope>NUCLEOTIDE SEQUENCE [LARGE SCALE GENOMIC DNA]</scope>
    <source>
        <strain evidence="1 2">KC 17139</strain>
    </source>
</reference>
<name>A0ABT1DD58_9PROT</name>